<reference evidence="2 3" key="1">
    <citation type="submission" date="2020-04" db="EMBL/GenBank/DDBJ databases">
        <title>Plant Genome Project.</title>
        <authorList>
            <person name="Zhang R.-G."/>
        </authorList>
    </citation>
    <scope>NUCLEOTIDE SEQUENCE [LARGE SCALE GENOMIC DNA]</scope>
    <source>
        <strain evidence="2">YNK0</strain>
        <tissue evidence="2">Leaf</tissue>
    </source>
</reference>
<name>A0A834YXY1_TETSI</name>
<keyword evidence="3" id="KW-1185">Reference proteome</keyword>
<evidence type="ECO:0000313" key="3">
    <source>
        <dbReference type="Proteomes" id="UP000655225"/>
    </source>
</evidence>
<keyword evidence="1" id="KW-1133">Transmembrane helix</keyword>
<dbReference type="Proteomes" id="UP000655225">
    <property type="component" value="Unassembled WGS sequence"/>
</dbReference>
<keyword evidence="1" id="KW-0472">Membrane</keyword>
<dbReference type="InterPro" id="IPR034569">
    <property type="entry name" value="PNSB5"/>
</dbReference>
<evidence type="ECO:0000256" key="1">
    <source>
        <dbReference type="SAM" id="Phobius"/>
    </source>
</evidence>
<gene>
    <name evidence="2" type="ORF">HHK36_020551</name>
</gene>
<dbReference type="AlphaFoldDB" id="A0A834YXY1"/>
<dbReference type="OrthoDB" id="1704036at2759"/>
<protein>
    <submittedName>
        <fullName evidence="2">Uncharacterized protein</fullName>
    </submittedName>
</protein>
<feature type="transmembrane region" description="Helical" evidence="1">
    <location>
        <begin position="27"/>
        <end position="55"/>
    </location>
</feature>
<keyword evidence="1" id="KW-0812">Transmembrane</keyword>
<accession>A0A834YXY1</accession>
<dbReference type="GO" id="GO:0009507">
    <property type="term" value="C:chloroplast"/>
    <property type="evidence" value="ECO:0007669"/>
    <property type="project" value="InterPro"/>
</dbReference>
<organism evidence="2 3">
    <name type="scientific">Tetracentron sinense</name>
    <name type="common">Spur-leaf</name>
    <dbReference type="NCBI Taxonomy" id="13715"/>
    <lineage>
        <taxon>Eukaryota</taxon>
        <taxon>Viridiplantae</taxon>
        <taxon>Streptophyta</taxon>
        <taxon>Embryophyta</taxon>
        <taxon>Tracheophyta</taxon>
        <taxon>Spermatophyta</taxon>
        <taxon>Magnoliopsida</taxon>
        <taxon>Trochodendrales</taxon>
        <taxon>Trochodendraceae</taxon>
        <taxon>Tetracentron</taxon>
    </lineage>
</organism>
<dbReference type="PANTHER" id="PTHR36399:SF1">
    <property type="entry name" value="PHOTOSYNTHETIC NDH SUBUNIT OF SUBCOMPLEX B 5, CHLOROPLASTIC"/>
    <property type="match status" value="1"/>
</dbReference>
<comment type="caution">
    <text evidence="2">The sequence shown here is derived from an EMBL/GenBank/DDBJ whole genome shotgun (WGS) entry which is preliminary data.</text>
</comment>
<dbReference type="PANTHER" id="PTHR36399">
    <property type="entry name" value="PHOTOSYNTHETIC NDH SUBUNIT OF SUBCOMPLEX B 5, CHLOROPLASTIC"/>
    <property type="match status" value="1"/>
</dbReference>
<dbReference type="EMBL" id="JABCRI010000014">
    <property type="protein sequence ID" value="KAF8394343.1"/>
    <property type="molecule type" value="Genomic_DNA"/>
</dbReference>
<sequence length="110" mass="13084">MKFSPTDILGNSCRRLDSSRTPYRLPVYQLLSVIFGIISWLFLPATVFVVIFCMIEMGKPDFESQIYNMKREFVTISDYNTMDIWDFNEKYGFLWDFTVKKDDIKKENHS</sequence>
<dbReference type="GO" id="GO:0006979">
    <property type="term" value="P:response to oxidative stress"/>
    <property type="evidence" value="ECO:0007669"/>
    <property type="project" value="InterPro"/>
</dbReference>
<evidence type="ECO:0000313" key="2">
    <source>
        <dbReference type="EMBL" id="KAF8394343.1"/>
    </source>
</evidence>
<proteinExistence type="predicted"/>